<reference evidence="5" key="1">
    <citation type="submission" date="2022-01" db="EMBL/GenBank/DDBJ databases">
        <authorList>
            <person name="Jo J.-H."/>
            <person name="Im W.-T."/>
        </authorList>
    </citation>
    <scope>NUCLEOTIDE SEQUENCE</scope>
    <source>
        <strain evidence="5">XY25</strain>
    </source>
</reference>
<dbReference type="Gene3D" id="3.40.50.150">
    <property type="entry name" value="Vaccinia Virus protein VP39"/>
    <property type="match status" value="1"/>
</dbReference>
<keyword evidence="2" id="KW-0808">Transferase</keyword>
<organism evidence="5 6">
    <name type="scientific">Dechloromonas hankyongensis</name>
    <dbReference type="NCBI Taxonomy" id="2908002"/>
    <lineage>
        <taxon>Bacteria</taxon>
        <taxon>Pseudomonadati</taxon>
        <taxon>Pseudomonadota</taxon>
        <taxon>Betaproteobacteria</taxon>
        <taxon>Rhodocyclales</taxon>
        <taxon>Azonexaceae</taxon>
        <taxon>Dechloromonas</taxon>
    </lineage>
</organism>
<dbReference type="PANTHER" id="PTHR43464:SF19">
    <property type="entry name" value="UBIQUINONE BIOSYNTHESIS O-METHYLTRANSFERASE, MITOCHONDRIAL"/>
    <property type="match status" value="1"/>
</dbReference>
<evidence type="ECO:0000256" key="1">
    <source>
        <dbReference type="ARBA" id="ARBA00022603"/>
    </source>
</evidence>
<evidence type="ECO:0000313" key="5">
    <source>
        <dbReference type="EMBL" id="MCG2578874.1"/>
    </source>
</evidence>
<dbReference type="RefSeq" id="WP_275712273.1">
    <property type="nucleotide sequence ID" value="NZ_JAKLTN010000005.1"/>
</dbReference>
<dbReference type="EMBL" id="JAKLTN010000005">
    <property type="protein sequence ID" value="MCG2578874.1"/>
    <property type="molecule type" value="Genomic_DNA"/>
</dbReference>
<name>A0ABS9K716_9RHOO</name>
<keyword evidence="3" id="KW-0949">S-adenosyl-L-methionine</keyword>
<dbReference type="Proteomes" id="UP001165384">
    <property type="component" value="Unassembled WGS sequence"/>
</dbReference>
<sequence length="258" mass="28409">MLILWPRFTPSHRSAFMSQVSFDNFAKAATQTDLVDTEIAGRYPFQALAERRILSDLIQKLNLQPADRLLEVGCGPGNLLIPLSFFVSSATGIDNLPAIERMRKRAPGAANLTGLAGNFLELDTGEARFDKVLVYSVLHYLASEEEIFAFVDRCLACCAPGGRILLGDLPNRDRKRRFGASEAGQAVRADWDNQVTQAGSHAFDTLPGDQNLVAINDSLVLAIMAHVRQRGYEAYLLPQPLELPFGGSREDILITAHR</sequence>
<keyword evidence="6" id="KW-1185">Reference proteome</keyword>
<dbReference type="SUPFAM" id="SSF53335">
    <property type="entry name" value="S-adenosyl-L-methionine-dependent methyltransferases"/>
    <property type="match status" value="1"/>
</dbReference>
<dbReference type="InterPro" id="IPR029063">
    <property type="entry name" value="SAM-dependent_MTases_sf"/>
</dbReference>
<comment type="caution">
    <text evidence="5">The sequence shown here is derived from an EMBL/GenBank/DDBJ whole genome shotgun (WGS) entry which is preliminary data.</text>
</comment>
<protein>
    <submittedName>
        <fullName evidence="5">Methyltransferase domain-containing protein</fullName>
    </submittedName>
</protein>
<dbReference type="GO" id="GO:0032259">
    <property type="term" value="P:methylation"/>
    <property type="evidence" value="ECO:0007669"/>
    <property type="project" value="UniProtKB-KW"/>
</dbReference>
<dbReference type="Pfam" id="PF13649">
    <property type="entry name" value="Methyltransf_25"/>
    <property type="match status" value="1"/>
</dbReference>
<dbReference type="InterPro" id="IPR041698">
    <property type="entry name" value="Methyltransf_25"/>
</dbReference>
<feature type="domain" description="Methyltransferase" evidence="4">
    <location>
        <begin position="70"/>
        <end position="162"/>
    </location>
</feature>
<dbReference type="CDD" id="cd02440">
    <property type="entry name" value="AdoMet_MTases"/>
    <property type="match status" value="1"/>
</dbReference>
<evidence type="ECO:0000256" key="3">
    <source>
        <dbReference type="ARBA" id="ARBA00022691"/>
    </source>
</evidence>
<dbReference type="PANTHER" id="PTHR43464">
    <property type="entry name" value="METHYLTRANSFERASE"/>
    <property type="match status" value="1"/>
</dbReference>
<accession>A0ABS9K716</accession>
<proteinExistence type="predicted"/>
<dbReference type="GO" id="GO:0008168">
    <property type="term" value="F:methyltransferase activity"/>
    <property type="evidence" value="ECO:0007669"/>
    <property type="project" value="UniProtKB-KW"/>
</dbReference>
<keyword evidence="1 5" id="KW-0489">Methyltransferase</keyword>
<gene>
    <name evidence="5" type="ORF">LZ012_17910</name>
</gene>
<evidence type="ECO:0000259" key="4">
    <source>
        <dbReference type="Pfam" id="PF13649"/>
    </source>
</evidence>
<evidence type="ECO:0000313" key="6">
    <source>
        <dbReference type="Proteomes" id="UP001165384"/>
    </source>
</evidence>
<evidence type="ECO:0000256" key="2">
    <source>
        <dbReference type="ARBA" id="ARBA00022679"/>
    </source>
</evidence>